<keyword evidence="2" id="KW-1133">Transmembrane helix</keyword>
<keyword evidence="2" id="KW-0472">Membrane</keyword>
<evidence type="ECO:0000259" key="3">
    <source>
        <dbReference type="Pfam" id="PF24855"/>
    </source>
</evidence>
<dbReference type="PANTHER" id="PTHR39460">
    <property type="entry name" value="EXPRESSED PROTEIN"/>
    <property type="match status" value="1"/>
</dbReference>
<dbReference type="PANTHER" id="PTHR39460:SF1">
    <property type="entry name" value="C6 TRANSCRIPTION FACTOR"/>
    <property type="match status" value="1"/>
</dbReference>
<dbReference type="OrthoDB" id="2564812at2759"/>
<evidence type="ECO:0000256" key="2">
    <source>
        <dbReference type="SAM" id="Phobius"/>
    </source>
</evidence>
<dbReference type="Proteomes" id="UP000559256">
    <property type="component" value="Unassembled WGS sequence"/>
</dbReference>
<proteinExistence type="predicted"/>
<feature type="compositionally biased region" description="Pro residues" evidence="1">
    <location>
        <begin position="135"/>
        <end position="150"/>
    </location>
</feature>
<keyword evidence="5" id="KW-1185">Reference proteome</keyword>
<keyword evidence="2" id="KW-0812">Transmembrane</keyword>
<dbReference type="EMBL" id="JAACJM010000027">
    <property type="protein sequence ID" value="KAF5365455.1"/>
    <property type="molecule type" value="Genomic_DNA"/>
</dbReference>
<evidence type="ECO:0000313" key="4">
    <source>
        <dbReference type="EMBL" id="KAF5365455.1"/>
    </source>
</evidence>
<dbReference type="InterPro" id="IPR056146">
    <property type="entry name" value="DUF7729"/>
</dbReference>
<feature type="region of interest" description="Disordered" evidence="1">
    <location>
        <begin position="127"/>
        <end position="150"/>
    </location>
</feature>
<accession>A0A8H5GIN7</accession>
<sequence length="312" mass="34880">MAIFHPPHVVRLSFVIKTIVRLIRRLLHATLNYTGGAHGSEIFYSSTPFSLLRLSFSLSLFLVFFTFVYGIGRVSSFSSFSFSFRYLGRVPVSSNSSSCYAETPSLLITLVLFLIAACTRWIRHPAASPSNQPVPTIPSPTSPPPLPTPFPQPWDQSSLPLNFSTQGCYNFFLYMTDSDSFRSCRSFGMLQSFSDSFVNAQMNVTLLNEVLWGTCNPPDGADTCTNGMRDWVDGIMASCGQEWEERNEIVVQTRVGSSLRIPSTPVFPSPTQTHTVTFPPSLKGLPPHPIYLYSLRRVEVRRWVVMQVGRGV</sequence>
<feature type="domain" description="DUF7729" evidence="3">
    <location>
        <begin position="149"/>
        <end position="256"/>
    </location>
</feature>
<protein>
    <recommendedName>
        <fullName evidence="3">DUF7729 domain-containing protein</fullName>
    </recommendedName>
</protein>
<dbReference type="AlphaFoldDB" id="A0A8H5GIN7"/>
<name>A0A8H5GIN7_9AGAR</name>
<feature type="transmembrane region" description="Helical" evidence="2">
    <location>
        <begin position="51"/>
        <end position="72"/>
    </location>
</feature>
<evidence type="ECO:0000256" key="1">
    <source>
        <dbReference type="SAM" id="MobiDB-lite"/>
    </source>
</evidence>
<reference evidence="4 5" key="1">
    <citation type="journal article" date="2020" name="ISME J.">
        <title>Uncovering the hidden diversity of litter-decomposition mechanisms in mushroom-forming fungi.</title>
        <authorList>
            <person name="Floudas D."/>
            <person name="Bentzer J."/>
            <person name="Ahren D."/>
            <person name="Johansson T."/>
            <person name="Persson P."/>
            <person name="Tunlid A."/>
        </authorList>
    </citation>
    <scope>NUCLEOTIDE SEQUENCE [LARGE SCALE GENOMIC DNA]</scope>
    <source>
        <strain evidence="4 5">CBS 291.85</strain>
    </source>
</reference>
<evidence type="ECO:0000313" key="5">
    <source>
        <dbReference type="Proteomes" id="UP000559256"/>
    </source>
</evidence>
<gene>
    <name evidence="4" type="ORF">D9758_010829</name>
</gene>
<comment type="caution">
    <text evidence="4">The sequence shown here is derived from an EMBL/GenBank/DDBJ whole genome shotgun (WGS) entry which is preliminary data.</text>
</comment>
<organism evidence="4 5">
    <name type="scientific">Tetrapyrgos nigripes</name>
    <dbReference type="NCBI Taxonomy" id="182062"/>
    <lineage>
        <taxon>Eukaryota</taxon>
        <taxon>Fungi</taxon>
        <taxon>Dikarya</taxon>
        <taxon>Basidiomycota</taxon>
        <taxon>Agaricomycotina</taxon>
        <taxon>Agaricomycetes</taxon>
        <taxon>Agaricomycetidae</taxon>
        <taxon>Agaricales</taxon>
        <taxon>Marasmiineae</taxon>
        <taxon>Marasmiaceae</taxon>
        <taxon>Tetrapyrgos</taxon>
    </lineage>
</organism>
<dbReference type="Pfam" id="PF24855">
    <property type="entry name" value="DUF7729"/>
    <property type="match status" value="1"/>
</dbReference>